<feature type="region of interest" description="Disordered" evidence="1">
    <location>
        <begin position="228"/>
        <end position="284"/>
    </location>
</feature>
<protein>
    <submittedName>
        <fullName evidence="2">Uncharacterized protein</fullName>
    </submittedName>
</protein>
<accession>A0A7S1QQM6</accession>
<dbReference type="EMBL" id="HBGF01044935">
    <property type="protein sequence ID" value="CAD9145721.1"/>
    <property type="molecule type" value="Transcribed_RNA"/>
</dbReference>
<feature type="compositionally biased region" description="Low complexity" evidence="1">
    <location>
        <begin position="230"/>
        <end position="245"/>
    </location>
</feature>
<evidence type="ECO:0000313" key="2">
    <source>
        <dbReference type="EMBL" id="CAD9145721.1"/>
    </source>
</evidence>
<proteinExistence type="predicted"/>
<sequence length="284" mass="28374">MACAQRHGVAVVDLDWIQRVIDTGLPPPPRDRGAERAAAVALAIADAAVLSDDTPGPAPAAHAAGAAADRLPTPAARAAAEPAEMLGGGGVSNGPYGSGGSPVRLSFAGELGESPAVRTPLKPALHVVPADTEAGSPGVGAALESPLQPATARSLGAVSHDSAAEVASLEATVLRPDGTLVHTPISTGGISSGRRLKSHRRESSASLAMGAVVGALTRSRALEVRAQLQAPPAANTTATPHTSSSRDAGSMPEDAVGAESIGARTRRRRRRGRRRGSGGANGTS</sequence>
<feature type="region of interest" description="Disordered" evidence="1">
    <location>
        <begin position="53"/>
        <end position="79"/>
    </location>
</feature>
<organism evidence="2">
    <name type="scientific">Neobodo designis</name>
    <name type="common">Flagellated protozoan</name>
    <name type="synonym">Bodo designis</name>
    <dbReference type="NCBI Taxonomy" id="312471"/>
    <lineage>
        <taxon>Eukaryota</taxon>
        <taxon>Discoba</taxon>
        <taxon>Euglenozoa</taxon>
        <taxon>Kinetoplastea</taxon>
        <taxon>Metakinetoplastina</taxon>
        <taxon>Neobodonida</taxon>
        <taxon>Neobodo</taxon>
    </lineage>
</organism>
<feature type="compositionally biased region" description="Basic residues" evidence="1">
    <location>
        <begin position="264"/>
        <end position="276"/>
    </location>
</feature>
<reference evidence="2" key="1">
    <citation type="submission" date="2021-01" db="EMBL/GenBank/DDBJ databases">
        <authorList>
            <person name="Corre E."/>
            <person name="Pelletier E."/>
            <person name="Niang G."/>
            <person name="Scheremetjew M."/>
            <person name="Finn R."/>
            <person name="Kale V."/>
            <person name="Holt S."/>
            <person name="Cochrane G."/>
            <person name="Meng A."/>
            <person name="Brown T."/>
            <person name="Cohen L."/>
        </authorList>
    </citation>
    <scope>NUCLEOTIDE SEQUENCE</scope>
    <source>
        <strain evidence="2">CCAP 1951/1</strain>
    </source>
</reference>
<evidence type="ECO:0000256" key="1">
    <source>
        <dbReference type="SAM" id="MobiDB-lite"/>
    </source>
</evidence>
<feature type="compositionally biased region" description="Low complexity" evidence="1">
    <location>
        <begin position="59"/>
        <end position="79"/>
    </location>
</feature>
<feature type="region of interest" description="Disordered" evidence="1">
    <location>
        <begin position="184"/>
        <end position="205"/>
    </location>
</feature>
<dbReference type="AlphaFoldDB" id="A0A7S1QQM6"/>
<name>A0A7S1QQM6_NEODS</name>
<gene>
    <name evidence="2" type="ORF">NDES1114_LOCUS30104</name>
</gene>